<dbReference type="InterPro" id="IPR001173">
    <property type="entry name" value="Glyco_trans_2-like"/>
</dbReference>
<dbReference type="GO" id="GO:0016740">
    <property type="term" value="F:transferase activity"/>
    <property type="evidence" value="ECO:0007669"/>
    <property type="project" value="UniProtKB-KW"/>
</dbReference>
<feature type="transmembrane region" description="Helical" evidence="7">
    <location>
        <begin position="342"/>
        <end position="363"/>
    </location>
</feature>
<feature type="transmembrane region" description="Helical" evidence="7">
    <location>
        <begin position="306"/>
        <end position="330"/>
    </location>
</feature>
<organism evidence="9 10">
    <name type="scientific">Lentilactobacillus diolivorans</name>
    <dbReference type="NCBI Taxonomy" id="179838"/>
    <lineage>
        <taxon>Bacteria</taxon>
        <taxon>Bacillati</taxon>
        <taxon>Bacillota</taxon>
        <taxon>Bacilli</taxon>
        <taxon>Lactobacillales</taxon>
        <taxon>Lactobacillaceae</taxon>
        <taxon>Lentilactobacillus</taxon>
    </lineage>
</organism>
<comment type="caution">
    <text evidence="9">The sequence shown here is derived from an EMBL/GenBank/DDBJ whole genome shotgun (WGS) entry which is preliminary data.</text>
</comment>
<dbReference type="InterPro" id="IPR050321">
    <property type="entry name" value="Glycosyltr_2/OpgH_subfam"/>
</dbReference>
<sequence length="422" mass="47761">MVIINTLLILCLLGSSCYGAWDLYLALRRKNPQAHYSEAVTRRFSDMYIIIPALNEENTIKETINRILKSVAALKKISIRITAVFIDDASDDQTGNILKEFQVNQHIHIVSRKLPNARKGKGIALNNALEWINSQHPNPDKTIIGIIDSDSEPTGRLLASVLWAFEHSHYGLIQTGVFISNCHSFLTIMQAFEFGVINLISQVLRCDWGSAIASGNGQFMTLRMTNDVKWRGALLDDLDFSINGLLRGYQGGFLPQTLIPQEGVTGYRAFIKQRTRWCQGGMQCLLKYGKTIFFCKLIRTRLKVDIFVFLFAPFIALFLFLGSLISLPILLERLIRYPLNTFLVLSVFLTINFLISATIVNAGLRSNNRKLRILLQKNTLQVIFGNLFYLWAMAPVPYIAFYRLLRGQNEWVKTAHHGGAVS</sequence>
<dbReference type="EMBL" id="BKAB01000024">
    <property type="protein sequence ID" value="GEP24049.1"/>
    <property type="molecule type" value="Genomic_DNA"/>
</dbReference>
<dbReference type="Pfam" id="PF00535">
    <property type="entry name" value="Glycos_transf_2"/>
    <property type="match status" value="1"/>
</dbReference>
<evidence type="ECO:0000256" key="3">
    <source>
        <dbReference type="ARBA" id="ARBA00022679"/>
    </source>
</evidence>
<dbReference type="InterPro" id="IPR029044">
    <property type="entry name" value="Nucleotide-diphossugar_trans"/>
</dbReference>
<dbReference type="Proteomes" id="UP000321409">
    <property type="component" value="Unassembled WGS sequence"/>
</dbReference>
<protein>
    <submittedName>
        <fullName evidence="9">Glycosyl transferase family 2</fullName>
    </submittedName>
</protein>
<keyword evidence="10" id="KW-1185">Reference proteome</keyword>
<evidence type="ECO:0000313" key="10">
    <source>
        <dbReference type="Proteomes" id="UP000321409"/>
    </source>
</evidence>
<comment type="subcellular location">
    <subcellularLocation>
        <location evidence="1">Membrane</location>
        <topology evidence="1">Multi-pass membrane protein</topology>
    </subcellularLocation>
</comment>
<evidence type="ECO:0000256" key="1">
    <source>
        <dbReference type="ARBA" id="ARBA00004141"/>
    </source>
</evidence>
<keyword evidence="5 7" id="KW-1133">Transmembrane helix</keyword>
<reference evidence="9 10" key="1">
    <citation type="submission" date="2019-07" db="EMBL/GenBank/DDBJ databases">
        <title>Whole genome shotgun sequence of Lactobacillus diolivorans NBRC 107869.</title>
        <authorList>
            <person name="Hosoyama A."/>
            <person name="Uohara A."/>
            <person name="Ohji S."/>
            <person name="Ichikawa N."/>
        </authorList>
    </citation>
    <scope>NUCLEOTIDE SEQUENCE [LARGE SCALE GENOMIC DNA]</scope>
    <source>
        <strain evidence="9 10">NBRC 107869</strain>
    </source>
</reference>
<evidence type="ECO:0000313" key="9">
    <source>
        <dbReference type="EMBL" id="GEP24049.1"/>
    </source>
</evidence>
<evidence type="ECO:0000256" key="2">
    <source>
        <dbReference type="ARBA" id="ARBA00022676"/>
    </source>
</evidence>
<name>A0ABQ0XHX9_9LACO</name>
<evidence type="ECO:0000256" key="7">
    <source>
        <dbReference type="SAM" id="Phobius"/>
    </source>
</evidence>
<dbReference type="PANTHER" id="PTHR43867">
    <property type="entry name" value="CELLULOSE SYNTHASE CATALYTIC SUBUNIT A [UDP-FORMING]"/>
    <property type="match status" value="1"/>
</dbReference>
<gene>
    <name evidence="9" type="ORF">LDI01_16420</name>
</gene>
<dbReference type="RefSeq" id="WP_083484834.1">
    <property type="nucleotide sequence ID" value="NZ_BKAB01000024.1"/>
</dbReference>
<keyword evidence="4 7" id="KW-0812">Transmembrane</keyword>
<evidence type="ECO:0000256" key="4">
    <source>
        <dbReference type="ARBA" id="ARBA00022692"/>
    </source>
</evidence>
<dbReference type="PANTHER" id="PTHR43867:SF2">
    <property type="entry name" value="CELLULOSE SYNTHASE CATALYTIC SUBUNIT A [UDP-FORMING]"/>
    <property type="match status" value="1"/>
</dbReference>
<evidence type="ECO:0000259" key="8">
    <source>
        <dbReference type="Pfam" id="PF00535"/>
    </source>
</evidence>
<evidence type="ECO:0000256" key="6">
    <source>
        <dbReference type="ARBA" id="ARBA00023136"/>
    </source>
</evidence>
<dbReference type="SUPFAM" id="SSF53448">
    <property type="entry name" value="Nucleotide-diphospho-sugar transferases"/>
    <property type="match status" value="1"/>
</dbReference>
<feature type="transmembrane region" description="Helical" evidence="7">
    <location>
        <begin position="383"/>
        <end position="405"/>
    </location>
</feature>
<proteinExistence type="predicted"/>
<keyword evidence="2" id="KW-0328">Glycosyltransferase</keyword>
<evidence type="ECO:0000256" key="5">
    <source>
        <dbReference type="ARBA" id="ARBA00022989"/>
    </source>
</evidence>
<dbReference type="Gene3D" id="3.90.550.10">
    <property type="entry name" value="Spore Coat Polysaccharide Biosynthesis Protein SpsA, Chain A"/>
    <property type="match status" value="1"/>
</dbReference>
<keyword evidence="6 7" id="KW-0472">Membrane</keyword>
<keyword evidence="3 9" id="KW-0808">Transferase</keyword>
<feature type="domain" description="Glycosyltransferase 2-like" evidence="8">
    <location>
        <begin position="49"/>
        <end position="187"/>
    </location>
</feature>
<accession>A0ABQ0XHX9</accession>